<reference evidence="1 2" key="1">
    <citation type="journal article" date="2019" name="Genome Biol. Evol.">
        <title>Insights into the evolution of the New World diploid cottons (Gossypium, subgenus Houzingenia) based on genome sequencing.</title>
        <authorList>
            <person name="Grover C.E."/>
            <person name="Arick M.A. 2nd"/>
            <person name="Thrash A."/>
            <person name="Conover J.L."/>
            <person name="Sanders W.S."/>
            <person name="Peterson D.G."/>
            <person name="Frelichowski J.E."/>
            <person name="Scheffler J.A."/>
            <person name="Scheffler B.E."/>
            <person name="Wendel J.F."/>
        </authorList>
    </citation>
    <scope>NUCLEOTIDE SEQUENCE [LARGE SCALE GENOMIC DNA]</scope>
    <source>
        <strain evidence="1">6</strain>
        <tissue evidence="1">Leaf</tissue>
    </source>
</reference>
<sequence>MGSTSNGVSSTQKVGKSLSLPHAAVACAAPLASCGMNWNSKFWKILHIAIISFITPSKIDLSFPWLCSFLMMVLESLSMQTSLKSHFFSKNGSLEACIQFSGCQISNVVDRVRTRTYYKPCMVSADNSQNYLVALLKKRNIKINFNLRF</sequence>
<keyword evidence="2" id="KW-1185">Reference proteome</keyword>
<protein>
    <submittedName>
        <fullName evidence="1">Uncharacterized protein</fullName>
    </submittedName>
</protein>
<evidence type="ECO:0000313" key="2">
    <source>
        <dbReference type="Proteomes" id="UP000593575"/>
    </source>
</evidence>
<proteinExistence type="predicted"/>
<dbReference type="Proteomes" id="UP000593575">
    <property type="component" value="Unassembled WGS sequence"/>
</dbReference>
<comment type="caution">
    <text evidence="1">The sequence shown here is derived from an EMBL/GenBank/DDBJ whole genome shotgun (WGS) entry which is preliminary data.</text>
</comment>
<evidence type="ECO:0000313" key="1">
    <source>
        <dbReference type="EMBL" id="MBA0842325.1"/>
    </source>
</evidence>
<dbReference type="AlphaFoldDB" id="A0A7J9K771"/>
<accession>A0A7J9K771</accession>
<gene>
    <name evidence="1" type="ORF">Goarm_002156</name>
</gene>
<organism evidence="1 2">
    <name type="scientific">Gossypium armourianum</name>
    <dbReference type="NCBI Taxonomy" id="34283"/>
    <lineage>
        <taxon>Eukaryota</taxon>
        <taxon>Viridiplantae</taxon>
        <taxon>Streptophyta</taxon>
        <taxon>Embryophyta</taxon>
        <taxon>Tracheophyta</taxon>
        <taxon>Spermatophyta</taxon>
        <taxon>Magnoliopsida</taxon>
        <taxon>eudicotyledons</taxon>
        <taxon>Gunneridae</taxon>
        <taxon>Pentapetalae</taxon>
        <taxon>rosids</taxon>
        <taxon>malvids</taxon>
        <taxon>Malvales</taxon>
        <taxon>Malvaceae</taxon>
        <taxon>Malvoideae</taxon>
        <taxon>Gossypium</taxon>
    </lineage>
</organism>
<name>A0A7J9K771_9ROSI</name>
<dbReference type="EMBL" id="JABFAE010000012">
    <property type="protein sequence ID" value="MBA0842325.1"/>
    <property type="molecule type" value="Genomic_DNA"/>
</dbReference>